<evidence type="ECO:0000313" key="7">
    <source>
        <dbReference type="EMBL" id="PWA55267.1"/>
    </source>
</evidence>
<evidence type="ECO:0000256" key="4">
    <source>
        <dbReference type="ARBA" id="ARBA00023242"/>
    </source>
</evidence>
<dbReference type="Pfam" id="PF24662">
    <property type="entry name" value="DUF7650"/>
    <property type="match status" value="1"/>
</dbReference>
<name>A0A2U1M200_ARTAN</name>
<keyword evidence="8" id="KW-1185">Reference proteome</keyword>
<dbReference type="InterPro" id="IPR017884">
    <property type="entry name" value="SANT_dom"/>
</dbReference>
<organism evidence="7 8">
    <name type="scientific">Artemisia annua</name>
    <name type="common">Sweet wormwood</name>
    <dbReference type="NCBI Taxonomy" id="35608"/>
    <lineage>
        <taxon>Eukaryota</taxon>
        <taxon>Viridiplantae</taxon>
        <taxon>Streptophyta</taxon>
        <taxon>Embryophyta</taxon>
        <taxon>Tracheophyta</taxon>
        <taxon>Spermatophyta</taxon>
        <taxon>Magnoliopsida</taxon>
        <taxon>eudicotyledons</taxon>
        <taxon>Gunneridae</taxon>
        <taxon>Pentapetalae</taxon>
        <taxon>asterids</taxon>
        <taxon>campanulids</taxon>
        <taxon>Asterales</taxon>
        <taxon>Asteraceae</taxon>
        <taxon>Asteroideae</taxon>
        <taxon>Anthemideae</taxon>
        <taxon>Artemisiinae</taxon>
        <taxon>Artemisia</taxon>
    </lineage>
</organism>
<dbReference type="OrthoDB" id="1634742at2759"/>
<evidence type="ECO:0000256" key="3">
    <source>
        <dbReference type="ARBA" id="ARBA00023163"/>
    </source>
</evidence>
<dbReference type="GO" id="GO:0005634">
    <property type="term" value="C:nucleus"/>
    <property type="evidence" value="ECO:0007669"/>
    <property type="project" value="UniProtKB-SubCell"/>
</dbReference>
<feature type="domain" description="SANT" evidence="6">
    <location>
        <begin position="110"/>
        <end position="162"/>
    </location>
</feature>
<dbReference type="AlphaFoldDB" id="A0A2U1M200"/>
<dbReference type="EMBL" id="PKPP01006805">
    <property type="protein sequence ID" value="PWA55267.1"/>
    <property type="molecule type" value="Genomic_DNA"/>
</dbReference>
<keyword evidence="4" id="KW-0539">Nucleus</keyword>
<feature type="compositionally biased region" description="Basic residues" evidence="5">
    <location>
        <begin position="483"/>
        <end position="495"/>
    </location>
</feature>
<feature type="region of interest" description="Disordered" evidence="5">
    <location>
        <begin position="588"/>
        <end position="701"/>
    </location>
</feature>
<gene>
    <name evidence="7" type="ORF">CTI12_AA429060</name>
</gene>
<protein>
    <recommendedName>
        <fullName evidence="6">SANT domain-containing protein</fullName>
    </recommendedName>
</protein>
<proteinExistence type="predicted"/>
<dbReference type="InterPro" id="IPR009057">
    <property type="entry name" value="Homeodomain-like_sf"/>
</dbReference>
<reference evidence="7 8" key="1">
    <citation type="journal article" date="2018" name="Mol. Plant">
        <title>The genome of Artemisia annua provides insight into the evolution of Asteraceae family and artemisinin biosynthesis.</title>
        <authorList>
            <person name="Shen Q."/>
            <person name="Zhang L."/>
            <person name="Liao Z."/>
            <person name="Wang S."/>
            <person name="Yan T."/>
            <person name="Shi P."/>
            <person name="Liu M."/>
            <person name="Fu X."/>
            <person name="Pan Q."/>
            <person name="Wang Y."/>
            <person name="Lv Z."/>
            <person name="Lu X."/>
            <person name="Zhang F."/>
            <person name="Jiang W."/>
            <person name="Ma Y."/>
            <person name="Chen M."/>
            <person name="Hao X."/>
            <person name="Li L."/>
            <person name="Tang Y."/>
            <person name="Lv G."/>
            <person name="Zhou Y."/>
            <person name="Sun X."/>
            <person name="Brodelius P.E."/>
            <person name="Rose J.K.C."/>
            <person name="Tang K."/>
        </authorList>
    </citation>
    <scope>NUCLEOTIDE SEQUENCE [LARGE SCALE GENOMIC DNA]</scope>
    <source>
        <strain evidence="8">cv. Huhao1</strain>
        <tissue evidence="7">Leaf</tissue>
    </source>
</reference>
<dbReference type="SUPFAM" id="SSF46689">
    <property type="entry name" value="Homeodomain-like"/>
    <property type="match status" value="1"/>
</dbReference>
<dbReference type="Gene3D" id="1.10.10.60">
    <property type="entry name" value="Homeodomain-like"/>
    <property type="match status" value="1"/>
</dbReference>
<dbReference type="InterPro" id="IPR057712">
    <property type="entry name" value="DUF7952"/>
</dbReference>
<feature type="region of interest" description="Disordered" evidence="5">
    <location>
        <begin position="471"/>
        <end position="559"/>
    </location>
</feature>
<dbReference type="GO" id="GO:0003714">
    <property type="term" value="F:transcription corepressor activity"/>
    <property type="evidence" value="ECO:0007669"/>
    <property type="project" value="TreeGrafter"/>
</dbReference>
<comment type="caution">
    <text evidence="7">The sequence shown here is derived from an EMBL/GenBank/DDBJ whole genome shotgun (WGS) entry which is preliminary data.</text>
</comment>
<keyword evidence="3" id="KW-0804">Transcription</keyword>
<evidence type="ECO:0000256" key="1">
    <source>
        <dbReference type="ARBA" id="ARBA00004123"/>
    </source>
</evidence>
<dbReference type="PANTHER" id="PTHR13859">
    <property type="entry name" value="ATROPHIN-RELATED"/>
    <property type="match status" value="1"/>
</dbReference>
<sequence>MEMDQNDDCESEFPETYAYGLYGPVQAPPRVGNEYQIKLPSMITGSDYFDYMRNPMDKVEEEEEANEVFPSNFLIGLDIPIVWIHHKPQNMINDLGNMKNENVISLVPGKALESWNELEKESFLLGLYIFEKNFARLRRFIESKKVGDILAYYYGIFYKSDEYIRWSDCRKSRGKKCILGSRLFSGLRLQEFIARLVPHVSEECKNSLMEVSRSFGDGKIELEEYVSSIKTLIGIKTFIDTVAIGKGKQDLTGNAIEPTKQNQAIHIRPAIPIGKACSTLTAAEIIQFLTGDYRLSKARSNDLFWEAVWPRLLARGWHSEEPNGYNFTANGKHSLVFLTPGVETFSRKLIKWEEYLDSVTDVLSKVALNPQLIELDNEEMVEKVTNFEKKEENGFLEKRKNRYLQPRIQNRGNKVVVKFTVVDTSLCGGKIVEMRKMEIVKMVSDDVSSELDSSDESDSGNTFLVDQPFMFDEEMDTNEDHKPIKKQKTTKHKKTNGSGSIPPDGTKVRKSKQENLGHQSKRRRRLSACTRVDSKAGSSLDSNVGSSSQANPKLSSNLSFTSRCSSIDTVEEQQMNLFDLNVPHVTTEFGHGESGTEVKVERNEMGPEKPKEQEKGGAGSRRQGTRNRPPTAKALEAIANGLLMTHSKKKGKENNVPISRKMTYSRGEVGGAVSECSMGDASSGVKGDDEDGEIEKWSRML</sequence>
<evidence type="ECO:0000259" key="6">
    <source>
        <dbReference type="PROSITE" id="PS51293"/>
    </source>
</evidence>
<comment type="subcellular location">
    <subcellularLocation>
        <location evidence="1">Nucleus</location>
    </subcellularLocation>
</comment>
<feature type="compositionally biased region" description="Basic and acidic residues" evidence="5">
    <location>
        <begin position="590"/>
        <end position="615"/>
    </location>
</feature>
<feature type="compositionally biased region" description="Polar residues" evidence="5">
    <location>
        <begin position="549"/>
        <end position="559"/>
    </location>
</feature>
<accession>A0A2U1M200</accession>
<evidence type="ECO:0000313" key="8">
    <source>
        <dbReference type="Proteomes" id="UP000245207"/>
    </source>
</evidence>
<evidence type="ECO:0000256" key="5">
    <source>
        <dbReference type="SAM" id="MobiDB-lite"/>
    </source>
</evidence>
<evidence type="ECO:0000256" key="2">
    <source>
        <dbReference type="ARBA" id="ARBA00023015"/>
    </source>
</evidence>
<keyword evidence="2" id="KW-0805">Transcription regulation</keyword>
<dbReference type="STRING" id="35608.A0A2U1M200"/>
<feature type="compositionally biased region" description="Low complexity" evidence="5">
    <location>
        <begin position="538"/>
        <end position="548"/>
    </location>
</feature>
<dbReference type="PROSITE" id="PS51293">
    <property type="entry name" value="SANT"/>
    <property type="match status" value="1"/>
</dbReference>
<dbReference type="PANTHER" id="PTHR13859:SF11">
    <property type="entry name" value="GRUNGE, ISOFORM J"/>
    <property type="match status" value="1"/>
</dbReference>
<dbReference type="Pfam" id="PF25826">
    <property type="entry name" value="DUF7952"/>
    <property type="match status" value="1"/>
</dbReference>
<dbReference type="InterPro" id="IPR056067">
    <property type="entry name" value="DUF7650"/>
</dbReference>
<dbReference type="Proteomes" id="UP000245207">
    <property type="component" value="Unassembled WGS sequence"/>
</dbReference>